<dbReference type="AlphaFoldDB" id="A0A6N3E1C0"/>
<protein>
    <submittedName>
        <fullName evidence="1">Uncharacterized protein</fullName>
    </submittedName>
</protein>
<sequence>MEGIVVEIIEKYLEAELAKQQRKYLRLKYDEDAKYYFQNGYSEDAALHADTIISFWTIYRTVLEKETGWNAYKTPKSLDSLLRQIRSKRRNDFTSNIIQINEKLEDFAKVIYTKGNYMLLPNGKRAMNNERYERFEDRIDMTVYHSFSGGKLSQYFETDEILCEWIVREKLDILFTDGDIKKEKFIWLLNNEKRITDMNLSEIYSYIDSAMSFIKNRSANI</sequence>
<evidence type="ECO:0000313" key="1">
    <source>
        <dbReference type="EMBL" id="VYU35506.1"/>
    </source>
</evidence>
<name>A0A6N3E1C0_9FIRM</name>
<dbReference type="EMBL" id="CACRUQ010000020">
    <property type="protein sequence ID" value="VYU35506.1"/>
    <property type="molecule type" value="Genomic_DNA"/>
</dbReference>
<proteinExistence type="predicted"/>
<reference evidence="1" key="1">
    <citation type="submission" date="2019-11" db="EMBL/GenBank/DDBJ databases">
        <authorList>
            <person name="Feng L."/>
        </authorList>
    </citation>
    <scope>NUCLEOTIDE SEQUENCE</scope>
    <source>
        <strain evidence="1">RtorquesLFYP15</strain>
    </source>
</reference>
<organism evidence="1">
    <name type="scientific">[Ruminococcus] torques</name>
    <dbReference type="NCBI Taxonomy" id="33039"/>
    <lineage>
        <taxon>Bacteria</taxon>
        <taxon>Bacillati</taxon>
        <taxon>Bacillota</taxon>
        <taxon>Clostridia</taxon>
        <taxon>Lachnospirales</taxon>
        <taxon>Lachnospiraceae</taxon>
        <taxon>Mediterraneibacter</taxon>
    </lineage>
</organism>
<gene>
    <name evidence="1" type="ORF">RTLFYP15_02167</name>
</gene>
<dbReference type="RefSeq" id="WP_423248794.1">
    <property type="nucleotide sequence ID" value="NZ_CACRUQ010000020.1"/>
</dbReference>
<accession>A0A6N3E1C0</accession>